<protein>
    <recommendedName>
        <fullName evidence="4">Tim44-like domain-containing protein</fullName>
    </recommendedName>
</protein>
<dbReference type="RefSeq" id="WP_268049425.1">
    <property type="nucleotide sequence ID" value="NZ_JAPQES010000002.1"/>
</dbReference>
<evidence type="ECO:0000313" key="3">
    <source>
        <dbReference type="Proteomes" id="UP001079657"/>
    </source>
</evidence>
<organism evidence="2 3">
    <name type="scientific">Clostridium ganghwense</name>
    <dbReference type="NCBI Taxonomy" id="312089"/>
    <lineage>
        <taxon>Bacteria</taxon>
        <taxon>Bacillati</taxon>
        <taxon>Bacillota</taxon>
        <taxon>Clostridia</taxon>
        <taxon>Eubacteriales</taxon>
        <taxon>Clostridiaceae</taxon>
        <taxon>Clostridium</taxon>
    </lineage>
</organism>
<keyword evidence="1" id="KW-1133">Transmembrane helix</keyword>
<feature type="transmembrane region" description="Helical" evidence="1">
    <location>
        <begin position="38"/>
        <end position="59"/>
    </location>
</feature>
<evidence type="ECO:0000313" key="2">
    <source>
        <dbReference type="EMBL" id="MCY6370652.1"/>
    </source>
</evidence>
<keyword evidence="1" id="KW-0472">Membrane</keyword>
<sequence length="216" mass="25287">MVGLNFIILVFIISIILLTIVIEKLINKIPQSIIDNKIYKIFKNILCIILIVTGSFNIYNRHYKKIDFDKNEARVILENTYKPVKLFREDIISDKTGKIILPPKYIGNESDFLNFFDDTFPEYNVKELYDHIIVERDDNSLEIDKSVHFYCIYDEGSDILKAYIKKRKDSEELIIEEVGNPTDGGFPYTRKHTFKKDENDKWICKSISGGVVQKFD</sequence>
<gene>
    <name evidence="2" type="ORF">OXH55_08410</name>
</gene>
<name>A0ABT4CNM8_9CLOT</name>
<feature type="transmembrane region" description="Helical" evidence="1">
    <location>
        <begin position="6"/>
        <end position="26"/>
    </location>
</feature>
<keyword evidence="3" id="KW-1185">Reference proteome</keyword>
<reference evidence="2" key="1">
    <citation type="submission" date="2022-12" db="EMBL/GenBank/DDBJ databases">
        <authorList>
            <person name="Wang J."/>
        </authorList>
    </citation>
    <scope>NUCLEOTIDE SEQUENCE</scope>
    <source>
        <strain evidence="2">HY-42-06</strain>
    </source>
</reference>
<evidence type="ECO:0000256" key="1">
    <source>
        <dbReference type="SAM" id="Phobius"/>
    </source>
</evidence>
<evidence type="ECO:0008006" key="4">
    <source>
        <dbReference type="Google" id="ProtNLM"/>
    </source>
</evidence>
<accession>A0ABT4CNM8</accession>
<comment type="caution">
    <text evidence="2">The sequence shown here is derived from an EMBL/GenBank/DDBJ whole genome shotgun (WGS) entry which is preliminary data.</text>
</comment>
<dbReference type="EMBL" id="JAPQES010000002">
    <property type="protein sequence ID" value="MCY6370652.1"/>
    <property type="molecule type" value="Genomic_DNA"/>
</dbReference>
<proteinExistence type="predicted"/>
<keyword evidence="1" id="KW-0812">Transmembrane</keyword>
<dbReference type="Proteomes" id="UP001079657">
    <property type="component" value="Unassembled WGS sequence"/>
</dbReference>